<dbReference type="EMBL" id="MDDG01000002">
    <property type="protein sequence ID" value="OQE44457.1"/>
    <property type="molecule type" value="Genomic_DNA"/>
</dbReference>
<reference evidence="2" key="1">
    <citation type="journal article" date="2017" name="Nat. Microbiol.">
        <title>Global analysis of biosynthetic gene clusters reveals vast potential of secondary metabolite production in Penicillium species.</title>
        <authorList>
            <person name="Nielsen J.C."/>
            <person name="Grijseels S."/>
            <person name="Prigent S."/>
            <person name="Ji B."/>
            <person name="Dainat J."/>
            <person name="Nielsen K.F."/>
            <person name="Frisvad J.C."/>
            <person name="Workman M."/>
            <person name="Nielsen J."/>
        </authorList>
    </citation>
    <scope>NUCLEOTIDE SEQUENCE [LARGE SCALE GENOMIC DNA]</scope>
    <source>
        <strain evidence="2">IBT 31321</strain>
    </source>
</reference>
<dbReference type="STRING" id="36646.A0A1V6V1C1"/>
<dbReference type="AlphaFoldDB" id="A0A1V6V1C1"/>
<keyword evidence="2" id="KW-1185">Reference proteome</keyword>
<proteinExistence type="predicted"/>
<comment type="caution">
    <text evidence="1">The sequence shown here is derived from an EMBL/GenBank/DDBJ whole genome shotgun (WGS) entry which is preliminary data.</text>
</comment>
<organism evidence="1 2">
    <name type="scientific">Penicillium coprophilum</name>
    <dbReference type="NCBI Taxonomy" id="36646"/>
    <lineage>
        <taxon>Eukaryota</taxon>
        <taxon>Fungi</taxon>
        <taxon>Dikarya</taxon>
        <taxon>Ascomycota</taxon>
        <taxon>Pezizomycotina</taxon>
        <taxon>Eurotiomycetes</taxon>
        <taxon>Eurotiomycetidae</taxon>
        <taxon>Eurotiales</taxon>
        <taxon>Aspergillaceae</taxon>
        <taxon>Penicillium</taxon>
    </lineage>
</organism>
<dbReference type="Proteomes" id="UP000191500">
    <property type="component" value="Unassembled WGS sequence"/>
</dbReference>
<evidence type="ECO:0000313" key="2">
    <source>
        <dbReference type="Proteomes" id="UP000191500"/>
    </source>
</evidence>
<name>A0A1V6V1C1_9EURO</name>
<accession>A0A1V6V1C1</accession>
<evidence type="ECO:0000313" key="1">
    <source>
        <dbReference type="EMBL" id="OQE44457.1"/>
    </source>
</evidence>
<sequence>MYAAPVEFSYAPPWWLLIEKPEYWPTDSGIEDWCRVYECRLQTFLRAMSSREDQAIRQCQLKESQRLSGHMRESWESGDFWVSYAARNNFAFDAIYWQKIDRQFFGPTTYPDPADAWKERLELLNAKEKCDMEELVARQLKYKESRVLAWDPDEYTLGHIDIAKKAKEKESELKQREPELRIVRKLK</sequence>
<protein>
    <submittedName>
        <fullName evidence="1">Uncharacterized protein</fullName>
    </submittedName>
</protein>
<gene>
    <name evidence="1" type="ORF">PENCOP_c002G05310</name>
</gene>